<feature type="compositionally biased region" description="Polar residues" evidence="3">
    <location>
        <begin position="455"/>
        <end position="466"/>
    </location>
</feature>
<keyword evidence="7" id="KW-1185">Reference proteome</keyword>
<feature type="region of interest" description="Disordered" evidence="3">
    <location>
        <begin position="449"/>
        <end position="546"/>
    </location>
</feature>
<dbReference type="InterPro" id="IPR000980">
    <property type="entry name" value="SH2"/>
</dbReference>
<dbReference type="Pfam" id="PF07647">
    <property type="entry name" value="SAM_2"/>
    <property type="match status" value="1"/>
</dbReference>
<evidence type="ECO:0000259" key="5">
    <source>
        <dbReference type="PROSITE" id="PS50105"/>
    </source>
</evidence>
<dbReference type="EMBL" id="JAVRJZ010000020">
    <property type="protein sequence ID" value="KAK2706326.1"/>
    <property type="molecule type" value="Genomic_DNA"/>
</dbReference>
<dbReference type="GO" id="GO:0007169">
    <property type="term" value="P:cell surface receptor protein tyrosine kinase signaling pathway"/>
    <property type="evidence" value="ECO:0007669"/>
    <property type="project" value="TreeGrafter"/>
</dbReference>
<evidence type="ECO:0000259" key="4">
    <source>
        <dbReference type="PROSITE" id="PS50001"/>
    </source>
</evidence>
<feature type="domain" description="SH2" evidence="4">
    <location>
        <begin position="572"/>
        <end position="672"/>
    </location>
</feature>
<dbReference type="Pfam" id="PF00017">
    <property type="entry name" value="SH2"/>
    <property type="match status" value="1"/>
</dbReference>
<evidence type="ECO:0000313" key="7">
    <source>
        <dbReference type="Proteomes" id="UP001187531"/>
    </source>
</evidence>
<feature type="compositionally biased region" description="Basic and acidic residues" evidence="3">
    <location>
        <begin position="423"/>
        <end position="434"/>
    </location>
</feature>
<comment type="caution">
    <text evidence="6">The sequence shown here is derived from an EMBL/GenBank/DDBJ whole genome shotgun (WGS) entry which is preliminary data.</text>
</comment>
<evidence type="ECO:0000256" key="1">
    <source>
        <dbReference type="ARBA" id="ARBA00022999"/>
    </source>
</evidence>
<dbReference type="AlphaFoldDB" id="A0AA88HF51"/>
<evidence type="ECO:0000256" key="3">
    <source>
        <dbReference type="SAM" id="MobiDB-lite"/>
    </source>
</evidence>
<dbReference type="InterPro" id="IPR051751">
    <property type="entry name" value="Immunoreceptor_sig_adapters"/>
</dbReference>
<gene>
    <name evidence="6" type="ORF">QYM36_016380</name>
</gene>
<organism evidence="6 7">
    <name type="scientific">Artemia franciscana</name>
    <name type="common">Brine shrimp</name>
    <name type="synonym">Artemia sanfranciscana</name>
    <dbReference type="NCBI Taxonomy" id="6661"/>
    <lineage>
        <taxon>Eukaryota</taxon>
        <taxon>Metazoa</taxon>
        <taxon>Ecdysozoa</taxon>
        <taxon>Arthropoda</taxon>
        <taxon>Crustacea</taxon>
        <taxon>Branchiopoda</taxon>
        <taxon>Anostraca</taxon>
        <taxon>Artemiidae</taxon>
        <taxon>Artemia</taxon>
    </lineage>
</organism>
<keyword evidence="1 2" id="KW-0727">SH2 domain</keyword>
<protein>
    <recommendedName>
        <fullName evidence="8">SH2 domain-containing protein</fullName>
    </recommendedName>
</protein>
<feature type="compositionally biased region" description="Polar residues" evidence="3">
    <location>
        <begin position="482"/>
        <end position="499"/>
    </location>
</feature>
<sequence>MSVSPLPSEIQQWTIDEVGAYLEKVGLAECSHVFKKRNVNGSALLNLTEDKLLLWSQDLKVIHIRKLSRLLSELNQQKAIAKLQKDGSRFKKEANNNILTTFGEEKNAPPNYLSTRKTEEKNNLFGNNTDNLPLRKKTEIIHNDVKPLQIRKAMVKTKLPERKFSADTVLPAPKASQGKERRISLESPRNNVKLNSKNSRKSFHHLDSDISKTLVQTLVLAEERGWNEAMENKPSEKQDVKIVPAPVLSESSFMVCHRTANFSVKKQQVIDGDYEIPEPVPSIQVKNLVDSSSTQSVVSSSASGTFYMPVIVNTESGPSLVEPSLKNNIKEENQNDESVYVTLSEEDEEDRLQRELNLAERCVDDGYEIPDARPMDDSLTSSLVDDIKLEPPAAFCTNSMVPVLPPRGEVVPPPRPLPLSPKQADDGRFEDTNKGKSGILETFKKISGSRFFPNSHPQHPISTIQMGQKFGSPTPEKDRTFITKSQISSPRPVSTSLPTLSDRPPVLPARSSPTTTPPSTPKRSSKVPGSPVLCQQKSASGLRPLPPLPQLTGCQGEEATCSAGINPLVGKPWYQQIGRKEAEILLRQGSNGTFLIRDSKHGGPSNPFTLSLLYESRVFHIFVRRRQDQTFALGSEKEHEMKFPTIDLLVLFYQKEALQLYCEGKPAGSTPLTTWPSSVEHV</sequence>
<reference evidence="6" key="1">
    <citation type="submission" date="2023-07" db="EMBL/GenBank/DDBJ databases">
        <title>Chromosome-level genome assembly of Artemia franciscana.</title>
        <authorList>
            <person name="Jo E."/>
        </authorList>
    </citation>
    <scope>NUCLEOTIDE SEQUENCE</scope>
    <source>
        <tissue evidence="6">Whole body</tissue>
    </source>
</reference>
<dbReference type="GO" id="GO:0005737">
    <property type="term" value="C:cytoplasm"/>
    <property type="evidence" value="ECO:0007669"/>
    <property type="project" value="UniProtKB-ARBA"/>
</dbReference>
<dbReference type="GO" id="GO:0035556">
    <property type="term" value="P:intracellular signal transduction"/>
    <property type="evidence" value="ECO:0007669"/>
    <property type="project" value="TreeGrafter"/>
</dbReference>
<dbReference type="Gene3D" id="1.10.150.50">
    <property type="entry name" value="Transcription Factor, Ets-1"/>
    <property type="match status" value="1"/>
</dbReference>
<dbReference type="Gene3D" id="3.30.505.10">
    <property type="entry name" value="SH2 domain"/>
    <property type="match status" value="1"/>
</dbReference>
<proteinExistence type="predicted"/>
<dbReference type="SMART" id="SM00252">
    <property type="entry name" value="SH2"/>
    <property type="match status" value="1"/>
</dbReference>
<dbReference type="Proteomes" id="UP001187531">
    <property type="component" value="Unassembled WGS sequence"/>
</dbReference>
<dbReference type="PANTHER" id="PTHR14098">
    <property type="entry name" value="SH2 DOMAIN CONTAINING PROTEIN"/>
    <property type="match status" value="1"/>
</dbReference>
<dbReference type="InterPro" id="IPR013761">
    <property type="entry name" value="SAM/pointed_sf"/>
</dbReference>
<dbReference type="SUPFAM" id="SSF55550">
    <property type="entry name" value="SH2 domain"/>
    <property type="match status" value="1"/>
</dbReference>
<feature type="domain" description="SAM" evidence="5">
    <location>
        <begin position="13"/>
        <end position="80"/>
    </location>
</feature>
<accession>A0AA88HF51</accession>
<dbReference type="SUPFAM" id="SSF47769">
    <property type="entry name" value="SAM/Pointed domain"/>
    <property type="match status" value="1"/>
</dbReference>
<dbReference type="InterPro" id="IPR036860">
    <property type="entry name" value="SH2_dom_sf"/>
</dbReference>
<evidence type="ECO:0000256" key="2">
    <source>
        <dbReference type="PROSITE-ProRule" id="PRU00191"/>
    </source>
</evidence>
<feature type="region of interest" description="Disordered" evidence="3">
    <location>
        <begin position="406"/>
        <end position="436"/>
    </location>
</feature>
<dbReference type="InterPro" id="IPR001660">
    <property type="entry name" value="SAM"/>
</dbReference>
<evidence type="ECO:0000313" key="6">
    <source>
        <dbReference type="EMBL" id="KAK2706326.1"/>
    </source>
</evidence>
<dbReference type="PROSITE" id="PS50001">
    <property type="entry name" value="SH2"/>
    <property type="match status" value="1"/>
</dbReference>
<evidence type="ECO:0008006" key="8">
    <source>
        <dbReference type="Google" id="ProtNLM"/>
    </source>
</evidence>
<dbReference type="PROSITE" id="PS50105">
    <property type="entry name" value="SAM_DOMAIN"/>
    <property type="match status" value="1"/>
</dbReference>
<name>A0AA88HF51_ARTSF</name>
<dbReference type="PANTHER" id="PTHR14098:SF14">
    <property type="entry name" value="SH2 DOMAIN-CONTAINING PROTEIN"/>
    <property type="match status" value="1"/>
</dbReference>